<name>A0A061EED3_THECC</name>
<dbReference type="HOGENOM" id="CLU_1550308_0_0_1"/>
<keyword evidence="3" id="KW-1185">Reference proteome</keyword>
<evidence type="ECO:0000313" key="2">
    <source>
        <dbReference type="EMBL" id="EOY02752.1"/>
    </source>
</evidence>
<protein>
    <submittedName>
        <fullName evidence="2">Uncharacterized protein</fullName>
    </submittedName>
</protein>
<evidence type="ECO:0000256" key="1">
    <source>
        <dbReference type="SAM" id="MobiDB-lite"/>
    </source>
</evidence>
<reference evidence="2 3" key="1">
    <citation type="journal article" date="2013" name="Genome Biol.">
        <title>The genome sequence of the most widely cultivated cacao type and its use to identify candidate genes regulating pod color.</title>
        <authorList>
            <person name="Motamayor J.C."/>
            <person name="Mockaitis K."/>
            <person name="Schmutz J."/>
            <person name="Haiminen N."/>
            <person name="Iii D.L."/>
            <person name="Cornejo O."/>
            <person name="Findley S.D."/>
            <person name="Zheng P."/>
            <person name="Utro F."/>
            <person name="Royaert S."/>
            <person name="Saski C."/>
            <person name="Jenkins J."/>
            <person name="Podicheti R."/>
            <person name="Zhao M."/>
            <person name="Scheffler B.E."/>
            <person name="Stack J.C."/>
            <person name="Feltus F.A."/>
            <person name="Mustiga G.M."/>
            <person name="Amores F."/>
            <person name="Phillips W."/>
            <person name="Marelli J.P."/>
            <person name="May G.D."/>
            <person name="Shapiro H."/>
            <person name="Ma J."/>
            <person name="Bustamante C.D."/>
            <person name="Schnell R.J."/>
            <person name="Main D."/>
            <person name="Gilbert D."/>
            <person name="Parida L."/>
            <person name="Kuhn D.N."/>
        </authorList>
    </citation>
    <scope>NUCLEOTIDE SEQUENCE [LARGE SCALE GENOMIC DNA]</scope>
    <source>
        <strain evidence="3">cv. Matina 1-6</strain>
    </source>
</reference>
<dbReference type="EMBL" id="CM001882">
    <property type="protein sequence ID" value="EOY02752.1"/>
    <property type="molecule type" value="Genomic_DNA"/>
</dbReference>
<dbReference type="Proteomes" id="UP000026915">
    <property type="component" value="Chromosome 4"/>
</dbReference>
<dbReference type="InParanoid" id="A0A061EED3"/>
<feature type="region of interest" description="Disordered" evidence="1">
    <location>
        <begin position="64"/>
        <end position="88"/>
    </location>
</feature>
<dbReference type="AlphaFoldDB" id="A0A061EED3"/>
<sequence>MPFSNDMKMLKEDTMILEDDIEMLEDNTTTFNDNEACYQGEDDWFPTNEDSFDNDSDGWPDGETEHARGVDLGDVQCDNPIDNNPIVADNGDSSIRLVGYPSDWDIPPDVKQIVVLPPPWRGQAARPRRKRIPLIKEVPSKNLAPSPSRCLHDNDYRKHVPLVDKLVTHVTHV</sequence>
<organism evidence="2 3">
    <name type="scientific">Theobroma cacao</name>
    <name type="common">Cacao</name>
    <name type="synonym">Cocoa</name>
    <dbReference type="NCBI Taxonomy" id="3641"/>
    <lineage>
        <taxon>Eukaryota</taxon>
        <taxon>Viridiplantae</taxon>
        <taxon>Streptophyta</taxon>
        <taxon>Embryophyta</taxon>
        <taxon>Tracheophyta</taxon>
        <taxon>Spermatophyta</taxon>
        <taxon>Magnoliopsida</taxon>
        <taxon>eudicotyledons</taxon>
        <taxon>Gunneridae</taxon>
        <taxon>Pentapetalae</taxon>
        <taxon>rosids</taxon>
        <taxon>malvids</taxon>
        <taxon>Malvales</taxon>
        <taxon>Malvaceae</taxon>
        <taxon>Byttnerioideae</taxon>
        <taxon>Theobroma</taxon>
    </lineage>
</organism>
<gene>
    <name evidence="2" type="ORF">TCM_017147</name>
</gene>
<proteinExistence type="predicted"/>
<evidence type="ECO:0000313" key="3">
    <source>
        <dbReference type="Proteomes" id="UP000026915"/>
    </source>
</evidence>
<dbReference type="Gramene" id="EOY02752">
    <property type="protein sequence ID" value="EOY02752"/>
    <property type="gene ID" value="TCM_017147"/>
</dbReference>
<accession>A0A061EED3</accession>